<protein>
    <recommendedName>
        <fullName evidence="2">N-acetylglucosaminylphosphatidylinositol deacetylase</fullName>
        <ecNumber evidence="2">3.5.1.89</ecNumber>
    </recommendedName>
</protein>
<dbReference type="AlphaFoldDB" id="A0ABD1JJR2"/>
<keyword evidence="4" id="KW-1185">Reference proteome</keyword>
<dbReference type="Pfam" id="PF02585">
    <property type="entry name" value="PIG-L"/>
    <property type="match status" value="1"/>
</dbReference>
<dbReference type="SUPFAM" id="SSF102588">
    <property type="entry name" value="LmbE-like"/>
    <property type="match status" value="1"/>
</dbReference>
<sequence>MLLYFAILSVVLYVVCKRLISHRYNRTFLTSRIQLLFNDTQHQIGVRDVKETSLPSDEVRALFVTAHPDDECMFFAPSIILLLKQGISVHLLCLSSGNYYNQGALRKNELLDSAAVLGIPPSQVTVIDHQQLQDDPKAEWSIALTSSIILKHIQRSSISVVLTFDEGGVSGHANHKALYKALSHLAGTGQIPHGCHILALNTISIFRKYISIMELPISRLIPSDLCCAIGSKGYNQAKRAMFSHRSQLMWFRHLYICFSRYMYVNTYKSILPAKKDFKIY</sequence>
<comment type="caution">
    <text evidence="3">The sequence shown here is derived from an EMBL/GenBank/DDBJ whole genome shotgun (WGS) entry which is preliminary data.</text>
</comment>
<proteinExistence type="inferred from homology"/>
<accession>A0ABD1JJR2</accession>
<dbReference type="Proteomes" id="UP001591681">
    <property type="component" value="Unassembled WGS sequence"/>
</dbReference>
<evidence type="ECO:0000313" key="3">
    <source>
        <dbReference type="EMBL" id="KAL2086994.1"/>
    </source>
</evidence>
<evidence type="ECO:0000256" key="2">
    <source>
        <dbReference type="ARBA" id="ARBA00012176"/>
    </source>
</evidence>
<comment type="similarity">
    <text evidence="1">Belongs to the PIGL family.</text>
</comment>
<name>A0ABD1JJR2_9TELE</name>
<dbReference type="GO" id="GO:0000225">
    <property type="term" value="F:N-acetylglucosaminylphosphatidylinositol deacetylase activity"/>
    <property type="evidence" value="ECO:0007669"/>
    <property type="project" value="UniProtKB-EC"/>
</dbReference>
<dbReference type="EC" id="3.5.1.89" evidence="2"/>
<dbReference type="InterPro" id="IPR024078">
    <property type="entry name" value="LmbE-like_dom_sf"/>
</dbReference>
<organism evidence="3 4">
    <name type="scientific">Coilia grayii</name>
    <name type="common">Gray's grenadier anchovy</name>
    <dbReference type="NCBI Taxonomy" id="363190"/>
    <lineage>
        <taxon>Eukaryota</taxon>
        <taxon>Metazoa</taxon>
        <taxon>Chordata</taxon>
        <taxon>Craniata</taxon>
        <taxon>Vertebrata</taxon>
        <taxon>Euteleostomi</taxon>
        <taxon>Actinopterygii</taxon>
        <taxon>Neopterygii</taxon>
        <taxon>Teleostei</taxon>
        <taxon>Clupei</taxon>
        <taxon>Clupeiformes</taxon>
        <taxon>Clupeoidei</taxon>
        <taxon>Engraulidae</taxon>
        <taxon>Coilinae</taxon>
        <taxon>Coilia</taxon>
    </lineage>
</organism>
<reference evidence="3 4" key="1">
    <citation type="submission" date="2024-09" db="EMBL/GenBank/DDBJ databases">
        <title>A chromosome-level genome assembly of Gray's grenadier anchovy, Coilia grayii.</title>
        <authorList>
            <person name="Fu Z."/>
        </authorList>
    </citation>
    <scope>NUCLEOTIDE SEQUENCE [LARGE SCALE GENOMIC DNA]</scope>
    <source>
        <strain evidence="3">G4</strain>
        <tissue evidence="3">Muscle</tissue>
    </source>
</reference>
<dbReference type="PANTHER" id="PTHR12993:SF11">
    <property type="entry name" value="N-ACETYLGLUCOSAMINYL-PHOSPHATIDYLINOSITOL DE-N-ACETYLASE"/>
    <property type="match status" value="1"/>
</dbReference>
<evidence type="ECO:0000313" key="4">
    <source>
        <dbReference type="Proteomes" id="UP001591681"/>
    </source>
</evidence>
<dbReference type="Gene3D" id="3.40.50.10320">
    <property type="entry name" value="LmbE-like"/>
    <property type="match status" value="1"/>
</dbReference>
<gene>
    <name evidence="3" type="ORF">ACEWY4_018053</name>
</gene>
<evidence type="ECO:0000256" key="1">
    <source>
        <dbReference type="ARBA" id="ARBA00006066"/>
    </source>
</evidence>
<dbReference type="InterPro" id="IPR003737">
    <property type="entry name" value="GlcNAc_PI_deacetylase-related"/>
</dbReference>
<dbReference type="EMBL" id="JBHFQA010000015">
    <property type="protein sequence ID" value="KAL2086994.1"/>
    <property type="molecule type" value="Genomic_DNA"/>
</dbReference>
<dbReference type="PANTHER" id="PTHR12993">
    <property type="entry name" value="N-ACETYLGLUCOSAMINYL-PHOSPHATIDYLINOSITOL DE-N-ACETYLASE-RELATED"/>
    <property type="match status" value="1"/>
</dbReference>